<dbReference type="AlphaFoldDB" id="A0A915HMW8"/>
<name>A0A915HMW8_ROMCU</name>
<keyword evidence="1" id="KW-1185">Reference proteome</keyword>
<proteinExistence type="predicted"/>
<evidence type="ECO:0000313" key="1">
    <source>
        <dbReference type="Proteomes" id="UP000887565"/>
    </source>
</evidence>
<sequence>MMLTSSLTARNISPKTLVTLVGDLALATSCCWAIPTSVWAPVVILDGNAATIAVGCALWLASSTAWRTASTASNEGSPSYRILSTGLARIVPSVINSSAHRATSGPNIPSAAGAKSTTLAALSTSTSKSSLSSTHGRWGYFLAKSVDQTAHITSATDKESVN</sequence>
<organism evidence="1 2">
    <name type="scientific">Romanomermis culicivorax</name>
    <name type="common">Nematode worm</name>
    <dbReference type="NCBI Taxonomy" id="13658"/>
    <lineage>
        <taxon>Eukaryota</taxon>
        <taxon>Metazoa</taxon>
        <taxon>Ecdysozoa</taxon>
        <taxon>Nematoda</taxon>
        <taxon>Enoplea</taxon>
        <taxon>Dorylaimia</taxon>
        <taxon>Mermithida</taxon>
        <taxon>Mermithoidea</taxon>
        <taxon>Mermithidae</taxon>
        <taxon>Romanomermis</taxon>
    </lineage>
</organism>
<protein>
    <submittedName>
        <fullName evidence="2">Secreted protein</fullName>
    </submittedName>
</protein>
<reference evidence="2" key="1">
    <citation type="submission" date="2022-11" db="UniProtKB">
        <authorList>
            <consortium name="WormBaseParasite"/>
        </authorList>
    </citation>
    <scope>IDENTIFICATION</scope>
</reference>
<evidence type="ECO:0000313" key="2">
    <source>
        <dbReference type="WBParaSite" id="nRc.2.0.1.t02856-RA"/>
    </source>
</evidence>
<dbReference type="Proteomes" id="UP000887565">
    <property type="component" value="Unplaced"/>
</dbReference>
<accession>A0A915HMW8</accession>
<dbReference type="WBParaSite" id="nRc.2.0.1.t02856-RA">
    <property type="protein sequence ID" value="nRc.2.0.1.t02856-RA"/>
    <property type="gene ID" value="nRc.2.0.1.g02856"/>
</dbReference>